<comment type="caution">
    <text evidence="1">The sequence shown here is derived from an EMBL/GenBank/DDBJ whole genome shotgun (WGS) entry which is preliminary data.</text>
</comment>
<organism evidence="1 2">
    <name type="scientific">Stephania yunnanensis</name>
    <dbReference type="NCBI Taxonomy" id="152371"/>
    <lineage>
        <taxon>Eukaryota</taxon>
        <taxon>Viridiplantae</taxon>
        <taxon>Streptophyta</taxon>
        <taxon>Embryophyta</taxon>
        <taxon>Tracheophyta</taxon>
        <taxon>Spermatophyta</taxon>
        <taxon>Magnoliopsida</taxon>
        <taxon>Ranunculales</taxon>
        <taxon>Menispermaceae</taxon>
        <taxon>Menispermoideae</taxon>
        <taxon>Cissampelideae</taxon>
        <taxon>Stephania</taxon>
    </lineage>
</organism>
<name>A0AAP0NP75_9MAGN</name>
<sequence length="127" mass="14753">MEVESVAGYNVQYVRDVVFNSSLLAETNVPRPLLDLHIARHLERYVHDRYLKFSGSYHLFITERENVFDRRQRQKCGTLLVVNRLLTNAKTILGKNLIYERAIPNGSLKNAKCRSKRLSSGWKTKCD</sequence>
<protein>
    <submittedName>
        <fullName evidence="1">Uncharacterized protein</fullName>
    </submittedName>
</protein>
<reference evidence="1 2" key="1">
    <citation type="submission" date="2024-01" db="EMBL/GenBank/DDBJ databases">
        <title>Genome assemblies of Stephania.</title>
        <authorList>
            <person name="Yang L."/>
        </authorList>
    </citation>
    <scope>NUCLEOTIDE SEQUENCE [LARGE SCALE GENOMIC DNA]</scope>
    <source>
        <strain evidence="1">YNDBR</strain>
        <tissue evidence="1">Leaf</tissue>
    </source>
</reference>
<keyword evidence="2" id="KW-1185">Reference proteome</keyword>
<evidence type="ECO:0000313" key="2">
    <source>
        <dbReference type="Proteomes" id="UP001420932"/>
    </source>
</evidence>
<dbReference type="EMBL" id="JBBNAF010000009">
    <property type="protein sequence ID" value="KAK9113993.1"/>
    <property type="molecule type" value="Genomic_DNA"/>
</dbReference>
<dbReference type="AlphaFoldDB" id="A0AAP0NP75"/>
<proteinExistence type="predicted"/>
<evidence type="ECO:0000313" key="1">
    <source>
        <dbReference type="EMBL" id="KAK9113993.1"/>
    </source>
</evidence>
<gene>
    <name evidence="1" type="ORF">Syun_020790</name>
</gene>
<dbReference type="Proteomes" id="UP001420932">
    <property type="component" value="Unassembled WGS sequence"/>
</dbReference>
<accession>A0AAP0NP75</accession>